<proteinExistence type="predicted"/>
<dbReference type="InterPro" id="IPR001849">
    <property type="entry name" value="PH_domain"/>
</dbReference>
<dbReference type="SMART" id="SM01244">
    <property type="entry name" value="IRS"/>
    <property type="match status" value="1"/>
</dbReference>
<dbReference type="SMART" id="SM00310">
    <property type="entry name" value="PTBI"/>
    <property type="match status" value="1"/>
</dbReference>
<dbReference type="GO" id="GO:0005737">
    <property type="term" value="C:cytoplasm"/>
    <property type="evidence" value="ECO:0007669"/>
    <property type="project" value="TreeGrafter"/>
</dbReference>
<evidence type="ECO:0000313" key="3">
    <source>
        <dbReference type="Ensembl" id="ENSDCDP00010026822.1"/>
    </source>
</evidence>
<name>A0AAY4C1J9_9TELE</name>
<dbReference type="GeneTree" id="ENSGT00940000160725"/>
<dbReference type="Gene3D" id="2.30.29.30">
    <property type="entry name" value="Pleckstrin-homology domain (PH domain)/Phosphotyrosine-binding domain (PTB)"/>
    <property type="match status" value="2"/>
</dbReference>
<dbReference type="InterPro" id="IPR050996">
    <property type="entry name" value="Docking_Protein_DOK"/>
</dbReference>
<dbReference type="GO" id="GO:0007169">
    <property type="term" value="P:cell surface receptor protein tyrosine kinase signaling pathway"/>
    <property type="evidence" value="ECO:0007669"/>
    <property type="project" value="TreeGrafter"/>
</dbReference>
<sequence length="326" mass="36823">MDADFNDVIKQGYVMIRNRHFWTYQRCWLVLKKASSKGPCRLERFPNERAASFHSLHKVTDLTHVKNIARPPKQKRKHGLTLTFRDVTAMTLNFECETDAADWYRALYRECVQNRMKIFTCGDLQSGGPKQQCERFHVFLMPCRGLGTHGECILQIGLEAISLWDALRPHLKVASWPLRSLRRYGGDQTWFSFEAGRMCDTGEGFFKFQTLEGDAIYQKVHATVPVRRAAGDTIIRNNSPNLSPPASLLASTATIPMTSDLPFTRASATQKQLSGELRKLFCTSFMSVCSLSLTYPAKNSRQQQYTIPTQAAGASSAGRRDPPPHA</sequence>
<reference evidence="3" key="2">
    <citation type="submission" date="2025-08" db="UniProtKB">
        <authorList>
            <consortium name="Ensembl"/>
        </authorList>
    </citation>
    <scope>IDENTIFICATION</scope>
</reference>
<dbReference type="Ensembl" id="ENSDCDT00010033280.1">
    <property type="protein sequence ID" value="ENSDCDP00010026822.1"/>
    <property type="gene ID" value="ENSDCDG00010017085.1"/>
</dbReference>
<evidence type="ECO:0000259" key="2">
    <source>
        <dbReference type="PROSITE" id="PS51064"/>
    </source>
</evidence>
<dbReference type="SMART" id="SM00233">
    <property type="entry name" value="PH"/>
    <property type="match status" value="1"/>
</dbReference>
<feature type="region of interest" description="Disordered" evidence="1">
    <location>
        <begin position="307"/>
        <end position="326"/>
    </location>
</feature>
<reference evidence="3 4" key="1">
    <citation type="submission" date="2020-06" db="EMBL/GenBank/DDBJ databases">
        <authorList>
            <consortium name="Wellcome Sanger Institute Data Sharing"/>
        </authorList>
    </citation>
    <scope>NUCLEOTIDE SEQUENCE [LARGE SCALE GENOMIC DNA]</scope>
</reference>
<protein>
    <recommendedName>
        <fullName evidence="2">IRS-type PTB domain-containing protein</fullName>
    </recommendedName>
</protein>
<dbReference type="Pfam" id="PF00169">
    <property type="entry name" value="PH"/>
    <property type="match status" value="1"/>
</dbReference>
<evidence type="ECO:0000313" key="4">
    <source>
        <dbReference type="Proteomes" id="UP000694580"/>
    </source>
</evidence>
<accession>A0AAY4C1J9</accession>
<dbReference type="Proteomes" id="UP000694580">
    <property type="component" value="Chromosome 12"/>
</dbReference>
<keyword evidence="4" id="KW-1185">Reference proteome</keyword>
<dbReference type="AlphaFoldDB" id="A0AAY4C1J9"/>
<dbReference type="InterPro" id="IPR011993">
    <property type="entry name" value="PH-like_dom_sf"/>
</dbReference>
<evidence type="ECO:0000256" key="1">
    <source>
        <dbReference type="SAM" id="MobiDB-lite"/>
    </source>
</evidence>
<dbReference type="PROSITE" id="PS51064">
    <property type="entry name" value="IRS_PTB"/>
    <property type="match status" value="1"/>
</dbReference>
<dbReference type="Pfam" id="PF02174">
    <property type="entry name" value="IRS"/>
    <property type="match status" value="1"/>
</dbReference>
<dbReference type="InterPro" id="IPR002404">
    <property type="entry name" value="IRS_PTB"/>
</dbReference>
<dbReference type="PANTHER" id="PTHR21258">
    <property type="entry name" value="DOCKING PROTEIN RELATED"/>
    <property type="match status" value="1"/>
</dbReference>
<feature type="domain" description="IRS-type PTB" evidence="2">
    <location>
        <begin position="129"/>
        <end position="234"/>
    </location>
</feature>
<reference evidence="3" key="3">
    <citation type="submission" date="2025-09" db="UniProtKB">
        <authorList>
            <consortium name="Ensembl"/>
        </authorList>
    </citation>
    <scope>IDENTIFICATION</scope>
</reference>
<dbReference type="PANTHER" id="PTHR21258:SF45">
    <property type="entry name" value="DOCKING PROTEIN 5"/>
    <property type="match status" value="1"/>
</dbReference>
<dbReference type="SUPFAM" id="SSF50729">
    <property type="entry name" value="PH domain-like"/>
    <property type="match status" value="2"/>
</dbReference>
<organism evidence="3 4">
    <name type="scientific">Denticeps clupeoides</name>
    <name type="common">denticle herring</name>
    <dbReference type="NCBI Taxonomy" id="299321"/>
    <lineage>
        <taxon>Eukaryota</taxon>
        <taxon>Metazoa</taxon>
        <taxon>Chordata</taxon>
        <taxon>Craniata</taxon>
        <taxon>Vertebrata</taxon>
        <taxon>Euteleostomi</taxon>
        <taxon>Actinopterygii</taxon>
        <taxon>Neopterygii</taxon>
        <taxon>Teleostei</taxon>
        <taxon>Clupei</taxon>
        <taxon>Clupeiformes</taxon>
        <taxon>Denticipitoidei</taxon>
        <taxon>Denticipitidae</taxon>
        <taxon>Denticeps</taxon>
    </lineage>
</organism>
<dbReference type="FunFam" id="2.30.29.30:FF:000110">
    <property type="entry name" value="Docking protein 4"/>
    <property type="match status" value="1"/>
</dbReference>
<gene>
    <name evidence="3" type="primary">LOC114800615</name>
</gene>